<dbReference type="AlphaFoldDB" id="A0AAV8WMZ5"/>
<dbReference type="Proteomes" id="UP001162156">
    <property type="component" value="Unassembled WGS sequence"/>
</dbReference>
<name>A0AAV8WMZ5_9CUCU</name>
<proteinExistence type="inferred from homology"/>
<keyword evidence="5" id="KW-0175">Coiled coil</keyword>
<feature type="compositionally biased region" description="Basic and acidic residues" evidence="8">
    <location>
        <begin position="364"/>
        <end position="374"/>
    </location>
</feature>
<dbReference type="GO" id="GO:0005875">
    <property type="term" value="C:microtubule associated complex"/>
    <property type="evidence" value="ECO:0007669"/>
    <property type="project" value="TreeGrafter"/>
</dbReference>
<evidence type="ECO:0000256" key="7">
    <source>
        <dbReference type="PROSITE-ProRule" id="PRU00283"/>
    </source>
</evidence>
<dbReference type="InterPro" id="IPR027640">
    <property type="entry name" value="Kinesin-like_fam"/>
</dbReference>
<dbReference type="PROSITE" id="PS50067">
    <property type="entry name" value="KINESIN_MOTOR_2"/>
    <property type="match status" value="1"/>
</dbReference>
<dbReference type="PANTHER" id="PTHR47969">
    <property type="entry name" value="CHROMOSOME-ASSOCIATED KINESIN KIF4A-RELATED"/>
    <property type="match status" value="1"/>
</dbReference>
<dbReference type="Gene3D" id="1.10.150.280">
    <property type="entry name" value="AF1531-like domain"/>
    <property type="match status" value="1"/>
</dbReference>
<accession>A0AAV8WMZ5</accession>
<evidence type="ECO:0000256" key="2">
    <source>
        <dbReference type="ARBA" id="ARBA00022490"/>
    </source>
</evidence>
<evidence type="ECO:0000256" key="5">
    <source>
        <dbReference type="ARBA" id="ARBA00023054"/>
    </source>
</evidence>
<dbReference type="Pfam" id="PF00225">
    <property type="entry name" value="Kinesin"/>
    <property type="match status" value="1"/>
</dbReference>
<dbReference type="GO" id="GO:0051231">
    <property type="term" value="P:spindle elongation"/>
    <property type="evidence" value="ECO:0007669"/>
    <property type="project" value="TreeGrafter"/>
</dbReference>
<comment type="caution">
    <text evidence="10">The sequence shown here is derived from an EMBL/GenBank/DDBJ whole genome shotgun (WGS) entry which is preliminary data.</text>
</comment>
<evidence type="ECO:0000313" key="11">
    <source>
        <dbReference type="Proteomes" id="UP001162156"/>
    </source>
</evidence>
<dbReference type="GO" id="GO:0005524">
    <property type="term" value="F:ATP binding"/>
    <property type="evidence" value="ECO:0007669"/>
    <property type="project" value="UniProtKB-UniRule"/>
</dbReference>
<evidence type="ECO:0000259" key="9">
    <source>
        <dbReference type="PROSITE" id="PS50067"/>
    </source>
</evidence>
<keyword evidence="11" id="KW-1185">Reference proteome</keyword>
<feature type="region of interest" description="Disordered" evidence="8">
    <location>
        <begin position="360"/>
        <end position="385"/>
    </location>
</feature>
<evidence type="ECO:0000313" key="10">
    <source>
        <dbReference type="EMBL" id="KAJ8927723.1"/>
    </source>
</evidence>
<feature type="binding site" evidence="7">
    <location>
        <begin position="87"/>
        <end position="94"/>
    </location>
    <ligand>
        <name>ATP</name>
        <dbReference type="ChEBI" id="CHEBI:30616"/>
    </ligand>
</feature>
<dbReference type="CDD" id="cd00106">
    <property type="entry name" value="KISc"/>
    <property type="match status" value="1"/>
</dbReference>
<dbReference type="GO" id="GO:0007018">
    <property type="term" value="P:microtubule-based movement"/>
    <property type="evidence" value="ECO:0007669"/>
    <property type="project" value="InterPro"/>
</dbReference>
<keyword evidence="6" id="KW-0206">Cytoskeleton</keyword>
<comment type="similarity">
    <text evidence="7">Belongs to the TRAFAC class myosin-kinesin ATPase superfamily. Kinesin family.</text>
</comment>
<dbReference type="PRINTS" id="PR00380">
    <property type="entry name" value="KINESINHEAVY"/>
</dbReference>
<organism evidence="10 11">
    <name type="scientific">Rhamnusium bicolor</name>
    <dbReference type="NCBI Taxonomy" id="1586634"/>
    <lineage>
        <taxon>Eukaryota</taxon>
        <taxon>Metazoa</taxon>
        <taxon>Ecdysozoa</taxon>
        <taxon>Arthropoda</taxon>
        <taxon>Hexapoda</taxon>
        <taxon>Insecta</taxon>
        <taxon>Pterygota</taxon>
        <taxon>Neoptera</taxon>
        <taxon>Endopterygota</taxon>
        <taxon>Coleoptera</taxon>
        <taxon>Polyphaga</taxon>
        <taxon>Cucujiformia</taxon>
        <taxon>Chrysomeloidea</taxon>
        <taxon>Cerambycidae</taxon>
        <taxon>Lepturinae</taxon>
        <taxon>Rhagiini</taxon>
        <taxon>Rhamnusium</taxon>
    </lineage>
</organism>
<evidence type="ECO:0000256" key="8">
    <source>
        <dbReference type="SAM" id="MobiDB-lite"/>
    </source>
</evidence>
<dbReference type="InterPro" id="IPR027417">
    <property type="entry name" value="P-loop_NTPase"/>
</dbReference>
<protein>
    <recommendedName>
        <fullName evidence="9">Kinesin motor domain-containing protein</fullName>
    </recommendedName>
</protein>
<dbReference type="GO" id="GO:0008017">
    <property type="term" value="F:microtubule binding"/>
    <property type="evidence" value="ECO:0007669"/>
    <property type="project" value="InterPro"/>
</dbReference>
<reference evidence="10" key="1">
    <citation type="journal article" date="2023" name="Insect Mol. Biol.">
        <title>Genome sequencing provides insights into the evolution of gene families encoding plant cell wall-degrading enzymes in longhorned beetles.</title>
        <authorList>
            <person name="Shin N.R."/>
            <person name="Okamura Y."/>
            <person name="Kirsch R."/>
            <person name="Pauchet Y."/>
        </authorList>
    </citation>
    <scope>NUCLEOTIDE SEQUENCE</scope>
    <source>
        <strain evidence="10">RBIC_L_NR</strain>
    </source>
</reference>
<evidence type="ECO:0000256" key="6">
    <source>
        <dbReference type="ARBA" id="ARBA00023212"/>
    </source>
</evidence>
<evidence type="ECO:0000256" key="1">
    <source>
        <dbReference type="ARBA" id="ARBA00004245"/>
    </source>
</evidence>
<keyword evidence="7" id="KW-0505">Motor protein</keyword>
<comment type="subcellular location">
    <subcellularLocation>
        <location evidence="1">Cytoplasm</location>
        <location evidence="1">Cytoskeleton</location>
    </subcellularLocation>
</comment>
<dbReference type="InterPro" id="IPR036961">
    <property type="entry name" value="Kinesin_motor_dom_sf"/>
</dbReference>
<dbReference type="GO" id="GO:0003777">
    <property type="term" value="F:microtubule motor activity"/>
    <property type="evidence" value="ECO:0007669"/>
    <property type="project" value="InterPro"/>
</dbReference>
<sequence>MDNKIEECVNVSLRIRPVISQDSTTSSCLHVISKRPPVLLVLDRSQTYCFDNIFTEEVDQATVYNETVKPLVEYVKSGYSCTVFAYGQTGTGKTYTMGTSTRVESEKDGLIPRAIDQCFAHYDEDAEISISVSFIEIYNEKVFDLLQNDNPPLIVKGFKVQGFNEEKIFNCHEAKRFLEMGNRNRHTAGTKQNSNSSRSHAIFTIYCNVRYQDRETTAKLNLVDLAGCESVKKTGNQGSTFQEGININKGLLCIGQVMTALSTNSSFIPYRQSIITTILQDSLNKKNFVSLIACVNSSPEDCNETIQTLEFAHRVKKLKNKPEVNELLTHYRKENPTLFQCMKISNTPFKRPTAFYQTPCPPKRAKDLPLRNTKEPSLLSGNNTTVDSPKSLLSMSVSSISSNVNITQQTLSPVIKKYMNAMESSLMDRLETVIKNTLTRPTRSSLLMKEVGKENKENTPSMSWNKIQNEVSKIVRNEIAQLTAKATRAASSPIDDHHDFDKIRRVLNYENLASNEQIEDDQNFVINNKSGFEVNSDFKIPEIPVTKKKNLRTKRTPSISPIEYVPTRPRKSARLSLKRIDDNNSLDISSISLESSFLKTKKNINENRKCTFKGDHTNESQYDEEKCSFRLDETGINIRVSSESSCNDIEDFGQSNSNSFRDDKASSNEYKTHYAKRCSIRLTKKIIDLQDSKNNRNGTNLNKLKPNTIKDGDSLEESYPNDTEIDTDKKNNKYFTHSSTRRSIRLTHKDKDLQGSRKKSTLVVNKRRTSLTVKDSPVGKRLFKYDTVKDSPATSHTKHVLDVLNNGNLRQLEKLHSIGQKTAQQILLFREINGPMKKISSLSKMPGWQGKKFEKFGVGKLSTKSKVIYTIRPKSQVFRKKIKQERASTPQRWSRRIRSLPPIPINVLAPHRKTRKKSTNYKKEKFGLSKLVAEKEKTNSSRIRKGRRNDVFINKNVSHDKLNTVEVVRIVPVVVYVKKPSKANLRSTPEEIRVHINGRSTCKMFTQALDSHVRTEIKQEHTSLERRFSRRLSMLPPTSYRAVTPRRKCASKKNCVKLNDI</sequence>
<dbReference type="InterPro" id="IPR001752">
    <property type="entry name" value="Kinesin_motor_dom"/>
</dbReference>
<dbReference type="Gene3D" id="3.40.850.10">
    <property type="entry name" value="Kinesin motor domain"/>
    <property type="match status" value="1"/>
</dbReference>
<keyword evidence="2" id="KW-0963">Cytoplasm</keyword>
<keyword evidence="4 7" id="KW-0067">ATP-binding</keyword>
<feature type="region of interest" description="Disordered" evidence="8">
    <location>
        <begin position="692"/>
        <end position="730"/>
    </location>
</feature>
<dbReference type="GO" id="GO:0007052">
    <property type="term" value="P:mitotic spindle organization"/>
    <property type="evidence" value="ECO:0007669"/>
    <property type="project" value="TreeGrafter"/>
</dbReference>
<dbReference type="PANTHER" id="PTHR47969:SF15">
    <property type="entry name" value="CHROMOSOME-ASSOCIATED KINESIN KIF4A-RELATED"/>
    <property type="match status" value="1"/>
</dbReference>
<evidence type="ECO:0000256" key="4">
    <source>
        <dbReference type="ARBA" id="ARBA00022840"/>
    </source>
</evidence>
<dbReference type="SUPFAM" id="SSF52540">
    <property type="entry name" value="P-loop containing nucleoside triphosphate hydrolases"/>
    <property type="match status" value="1"/>
</dbReference>
<feature type="domain" description="Kinesin motor" evidence="9">
    <location>
        <begin position="8"/>
        <end position="318"/>
    </location>
</feature>
<dbReference type="SUPFAM" id="SSF47781">
    <property type="entry name" value="RuvA domain 2-like"/>
    <property type="match status" value="1"/>
</dbReference>
<dbReference type="SMART" id="SM00129">
    <property type="entry name" value="KISc"/>
    <property type="match status" value="1"/>
</dbReference>
<evidence type="ECO:0000256" key="3">
    <source>
        <dbReference type="ARBA" id="ARBA00022741"/>
    </source>
</evidence>
<gene>
    <name evidence="10" type="ORF">NQ314_019784</name>
</gene>
<dbReference type="EMBL" id="JANEYF010005533">
    <property type="protein sequence ID" value="KAJ8927723.1"/>
    <property type="molecule type" value="Genomic_DNA"/>
</dbReference>
<dbReference type="InterPro" id="IPR010994">
    <property type="entry name" value="RuvA_2-like"/>
</dbReference>
<keyword evidence="3 7" id="KW-0547">Nucleotide-binding</keyword>